<evidence type="ECO:0000256" key="1">
    <source>
        <dbReference type="ARBA" id="ARBA00008601"/>
    </source>
</evidence>
<evidence type="ECO:0000313" key="7">
    <source>
        <dbReference type="Proteomes" id="UP001054945"/>
    </source>
</evidence>
<keyword evidence="3" id="KW-0904">Protein phosphatase</keyword>
<dbReference type="AlphaFoldDB" id="A0AAV4QYT9"/>
<dbReference type="PROSITE" id="PS50056">
    <property type="entry name" value="TYR_PHOSPHATASE_2"/>
    <property type="match status" value="1"/>
</dbReference>
<dbReference type="Gene3D" id="3.90.190.10">
    <property type="entry name" value="Protein tyrosine phosphatase superfamily"/>
    <property type="match status" value="1"/>
</dbReference>
<dbReference type="InterPro" id="IPR052103">
    <property type="entry name" value="Dual_spec_Phospatases"/>
</dbReference>
<dbReference type="SUPFAM" id="SSF52799">
    <property type="entry name" value="(Phosphotyrosine protein) phosphatases II"/>
    <property type="match status" value="1"/>
</dbReference>
<protein>
    <submittedName>
        <fullName evidence="6">Dual specificity protein phosphatase 14</fullName>
    </submittedName>
</protein>
<dbReference type="SMART" id="SM00195">
    <property type="entry name" value="DSPc"/>
    <property type="match status" value="1"/>
</dbReference>
<proteinExistence type="inferred from homology"/>
<keyword evidence="7" id="KW-1185">Reference proteome</keyword>
<dbReference type="InterPro" id="IPR000340">
    <property type="entry name" value="Dual-sp_phosphatase_cat-dom"/>
</dbReference>
<gene>
    <name evidence="6" type="primary">Dusp14</name>
    <name evidence="6" type="ORF">CEXT_554381</name>
</gene>
<dbReference type="Proteomes" id="UP001054945">
    <property type="component" value="Unassembled WGS sequence"/>
</dbReference>
<dbReference type="GO" id="GO:0004721">
    <property type="term" value="F:phosphoprotein phosphatase activity"/>
    <property type="evidence" value="ECO:0007669"/>
    <property type="project" value="UniProtKB-KW"/>
</dbReference>
<comment type="caution">
    <text evidence="6">The sequence shown here is derived from an EMBL/GenBank/DDBJ whole genome shotgun (WGS) entry which is preliminary data.</text>
</comment>
<evidence type="ECO:0000256" key="3">
    <source>
        <dbReference type="ARBA" id="ARBA00022912"/>
    </source>
</evidence>
<evidence type="ECO:0000259" key="4">
    <source>
        <dbReference type="PROSITE" id="PS50054"/>
    </source>
</evidence>
<dbReference type="PANTHER" id="PTHR45961:SF6">
    <property type="entry name" value="IP21249P"/>
    <property type="match status" value="1"/>
</dbReference>
<dbReference type="CDD" id="cd14514">
    <property type="entry name" value="DUSP14-like"/>
    <property type="match status" value="1"/>
</dbReference>
<organism evidence="6 7">
    <name type="scientific">Caerostris extrusa</name>
    <name type="common">Bark spider</name>
    <name type="synonym">Caerostris bankana</name>
    <dbReference type="NCBI Taxonomy" id="172846"/>
    <lineage>
        <taxon>Eukaryota</taxon>
        <taxon>Metazoa</taxon>
        <taxon>Ecdysozoa</taxon>
        <taxon>Arthropoda</taxon>
        <taxon>Chelicerata</taxon>
        <taxon>Arachnida</taxon>
        <taxon>Araneae</taxon>
        <taxon>Araneomorphae</taxon>
        <taxon>Entelegynae</taxon>
        <taxon>Araneoidea</taxon>
        <taxon>Araneidae</taxon>
        <taxon>Caerostris</taxon>
    </lineage>
</organism>
<dbReference type="PROSITE" id="PS50054">
    <property type="entry name" value="TYR_PHOSPHATASE_DUAL"/>
    <property type="match status" value="1"/>
</dbReference>
<dbReference type="Pfam" id="PF00782">
    <property type="entry name" value="DSPc"/>
    <property type="match status" value="1"/>
</dbReference>
<sequence length="187" mass="21630">MLSELNEVTDHLFIASLRSVTDASLQQKGITCVINCSMTAPNFTFSTIKYFPIMIEDNEKTNIASYFNEVTDLIYKEYIAGGKTLVYCIAGISRSATFCIAYLMKYNEMNLRNAFRHLRSRRKIVRPNNGFFKQLIDFEQHLYNKTSVQMVRVPNADSPDCVVPDVFYEVCKGMIWLKSCKNTLRKW</sequence>
<dbReference type="InterPro" id="IPR029021">
    <property type="entry name" value="Prot-tyrosine_phosphatase-like"/>
</dbReference>
<feature type="domain" description="Tyrosine-protein phosphatase" evidence="4">
    <location>
        <begin position="4"/>
        <end position="144"/>
    </location>
</feature>
<dbReference type="InterPro" id="IPR000387">
    <property type="entry name" value="Tyr_Pase_dom"/>
</dbReference>
<evidence type="ECO:0000256" key="2">
    <source>
        <dbReference type="ARBA" id="ARBA00022801"/>
    </source>
</evidence>
<evidence type="ECO:0000313" key="6">
    <source>
        <dbReference type="EMBL" id="GIY13292.1"/>
    </source>
</evidence>
<dbReference type="InterPro" id="IPR020422">
    <property type="entry name" value="TYR_PHOSPHATASE_DUAL_dom"/>
</dbReference>
<dbReference type="GO" id="GO:0005737">
    <property type="term" value="C:cytoplasm"/>
    <property type="evidence" value="ECO:0007669"/>
    <property type="project" value="TreeGrafter"/>
</dbReference>
<keyword evidence="2" id="KW-0378">Hydrolase</keyword>
<name>A0AAV4QYT9_CAEEX</name>
<comment type="similarity">
    <text evidence="1">Belongs to the protein-tyrosine phosphatase family. Non-receptor class dual specificity subfamily.</text>
</comment>
<dbReference type="PANTHER" id="PTHR45961">
    <property type="entry name" value="IP21249P"/>
    <property type="match status" value="1"/>
</dbReference>
<dbReference type="EMBL" id="BPLR01006914">
    <property type="protein sequence ID" value="GIY13292.1"/>
    <property type="molecule type" value="Genomic_DNA"/>
</dbReference>
<evidence type="ECO:0000259" key="5">
    <source>
        <dbReference type="PROSITE" id="PS50056"/>
    </source>
</evidence>
<reference evidence="6 7" key="1">
    <citation type="submission" date="2021-06" db="EMBL/GenBank/DDBJ databases">
        <title>Caerostris extrusa draft genome.</title>
        <authorList>
            <person name="Kono N."/>
            <person name="Arakawa K."/>
        </authorList>
    </citation>
    <scope>NUCLEOTIDE SEQUENCE [LARGE SCALE GENOMIC DNA]</scope>
</reference>
<feature type="domain" description="Tyrosine specific protein phosphatases" evidence="5">
    <location>
        <begin position="65"/>
        <end position="122"/>
    </location>
</feature>
<accession>A0AAV4QYT9</accession>